<evidence type="ECO:0000256" key="5">
    <source>
        <dbReference type="ARBA" id="ARBA00022432"/>
    </source>
</evidence>
<evidence type="ECO:0000256" key="10">
    <source>
        <dbReference type="ARBA" id="ARBA00047371"/>
    </source>
</evidence>
<evidence type="ECO:0000256" key="2">
    <source>
        <dbReference type="ARBA" id="ARBA00006052"/>
    </source>
</evidence>
<dbReference type="CDD" id="cd00484">
    <property type="entry name" value="PEPCK_ATP"/>
    <property type="match status" value="1"/>
</dbReference>
<dbReference type="InterPro" id="IPR015994">
    <property type="entry name" value="PEPCK_ATP_CS"/>
</dbReference>
<accession>A0A1Y2D170</accession>
<evidence type="ECO:0000256" key="9">
    <source>
        <dbReference type="ARBA" id="ARBA00023239"/>
    </source>
</evidence>
<dbReference type="EC" id="4.1.1.49" evidence="3"/>
<keyword evidence="8" id="KW-0067">ATP-binding</keyword>
<dbReference type="Pfam" id="PF01293">
    <property type="entry name" value="PEPCK_ATP"/>
    <property type="match status" value="1"/>
</dbReference>
<evidence type="ECO:0000256" key="8">
    <source>
        <dbReference type="ARBA" id="ARBA00022840"/>
    </source>
</evidence>
<evidence type="ECO:0000313" key="12">
    <source>
        <dbReference type="Proteomes" id="UP000193642"/>
    </source>
</evidence>
<dbReference type="NCBIfam" id="NF006821">
    <property type="entry name" value="PRK09344.1-3"/>
    <property type="match status" value="1"/>
</dbReference>
<dbReference type="HAMAP" id="MF_00453">
    <property type="entry name" value="PEPCK_ATP"/>
    <property type="match status" value="1"/>
</dbReference>
<dbReference type="InterPro" id="IPR001272">
    <property type="entry name" value="PEP_carboxykinase_ATP"/>
</dbReference>
<dbReference type="GO" id="GO:0006094">
    <property type="term" value="P:gluconeogenesis"/>
    <property type="evidence" value="ECO:0007669"/>
    <property type="project" value="UniProtKB-UniPathway"/>
</dbReference>
<comment type="catalytic activity">
    <reaction evidence="10">
        <text>oxaloacetate + ATP = phosphoenolpyruvate + ADP + CO2</text>
        <dbReference type="Rhea" id="RHEA:18617"/>
        <dbReference type="ChEBI" id="CHEBI:16452"/>
        <dbReference type="ChEBI" id="CHEBI:16526"/>
        <dbReference type="ChEBI" id="CHEBI:30616"/>
        <dbReference type="ChEBI" id="CHEBI:58702"/>
        <dbReference type="ChEBI" id="CHEBI:456216"/>
        <dbReference type="EC" id="4.1.1.49"/>
    </reaction>
</comment>
<evidence type="ECO:0000256" key="3">
    <source>
        <dbReference type="ARBA" id="ARBA00012363"/>
    </source>
</evidence>
<dbReference type="PROSITE" id="PS00532">
    <property type="entry name" value="PEPCK_ATP"/>
    <property type="match status" value="1"/>
</dbReference>
<dbReference type="PANTHER" id="PTHR30031">
    <property type="entry name" value="PHOSPHOENOLPYRUVATE CARBOXYKINASE ATP"/>
    <property type="match status" value="1"/>
</dbReference>
<dbReference type="OrthoDB" id="184182at2759"/>
<reference evidence="11 12" key="1">
    <citation type="submission" date="2016-07" db="EMBL/GenBank/DDBJ databases">
        <title>Pervasive Adenine N6-methylation of Active Genes in Fungi.</title>
        <authorList>
            <consortium name="DOE Joint Genome Institute"/>
            <person name="Mondo S.J."/>
            <person name="Dannebaum R.O."/>
            <person name="Kuo R.C."/>
            <person name="Labutti K."/>
            <person name="Haridas S."/>
            <person name="Kuo A."/>
            <person name="Salamov A."/>
            <person name="Ahrendt S.R."/>
            <person name="Lipzen A."/>
            <person name="Sullivan W."/>
            <person name="Andreopoulos W.B."/>
            <person name="Clum A."/>
            <person name="Lindquist E."/>
            <person name="Daum C."/>
            <person name="Ramamoorthy G.K."/>
            <person name="Gryganskyi A."/>
            <person name="Culley D."/>
            <person name="Magnuson J.K."/>
            <person name="James T.Y."/>
            <person name="O'Malley M.A."/>
            <person name="Stajich J.E."/>
            <person name="Spatafora J.W."/>
            <person name="Visel A."/>
            <person name="Grigoriev I.V."/>
        </authorList>
    </citation>
    <scope>NUCLEOTIDE SEQUENCE [LARGE SCALE GENOMIC DNA]</scope>
    <source>
        <strain evidence="11 12">JEL800</strain>
    </source>
</reference>
<dbReference type="AlphaFoldDB" id="A0A1Y2D170"/>
<dbReference type="Proteomes" id="UP000193642">
    <property type="component" value="Unassembled WGS sequence"/>
</dbReference>
<keyword evidence="9" id="KW-0456">Lyase</keyword>
<dbReference type="FunFam" id="2.170.8.10:FF:000001">
    <property type="entry name" value="Phosphoenolpyruvate carboxykinase (ATP)"/>
    <property type="match status" value="1"/>
</dbReference>
<dbReference type="Gene3D" id="3.90.228.20">
    <property type="match status" value="1"/>
</dbReference>
<evidence type="ECO:0000256" key="6">
    <source>
        <dbReference type="ARBA" id="ARBA00022741"/>
    </source>
</evidence>
<dbReference type="InterPro" id="IPR013035">
    <property type="entry name" value="PEP_carboxykinase_C"/>
</dbReference>
<sequence length="519" mass="57295">MFRLPRHHHHHHHHRRRLATFAFPATTKRNAPAASCYVDALQHEAKTTLSSAGALVVHSGAKTGRSPTDKRIVEAEPSLNRVWWGNVNRKLGQHAFGLARKAAFEFLETREKLYTVDGFAGADPAHRLKFRVVCSRSYHALFMQNMLIPPTTEELESFGDPDFTIYNAGQCEADMSIEGVTSKTLVALSFETKEVVILGTEYAGEMKKGIFTIMHYLMPLKGILSLHSSANEGKVDKDVSLFFGLSGTGKTTLSADPNRNLIGDDEHCWSDDGVFNIEGGCYAKAVDLSKEKEPEIYNAIRFGTVLENVVLDPITHEVDFKSRSITENTRVCYPITYIPNAKIPSRGGHPKNIIFLTCDAYGVLPPVSALTVEQTMYHFLSGYTSKVAGTEQGVMEPTATFSACFGAPFLVHPPRLYANMLAEKLKRHGDVKVWLLNTGWCGGAPGNGGSRIPLQYSRAIVDAIHSGELAKSIETKFDVLPYFDLKIPSAGLPGVPMSLFHPLNAWKEKGGRKMNTIVF</sequence>
<dbReference type="PANTHER" id="PTHR30031:SF0">
    <property type="entry name" value="PHOSPHOENOLPYRUVATE CARBOXYKINASE (ATP)"/>
    <property type="match status" value="1"/>
</dbReference>
<dbReference type="GO" id="GO:0005524">
    <property type="term" value="F:ATP binding"/>
    <property type="evidence" value="ECO:0007669"/>
    <property type="project" value="UniProtKB-KW"/>
</dbReference>
<protein>
    <recommendedName>
        <fullName evidence="4">Phosphoenolpyruvate carboxykinase (ATP)</fullName>
        <ecNumber evidence="3">4.1.1.49</ecNumber>
    </recommendedName>
</protein>
<dbReference type="Gene3D" id="2.170.8.10">
    <property type="entry name" value="Phosphoenolpyruvate Carboxykinase, domain 2"/>
    <property type="match status" value="1"/>
</dbReference>
<dbReference type="PIRSF" id="PIRSF006294">
    <property type="entry name" value="PEP_crbxkin"/>
    <property type="match status" value="1"/>
</dbReference>
<keyword evidence="11" id="KW-0808">Transferase</keyword>
<comment type="caution">
    <text evidence="11">The sequence shown here is derived from an EMBL/GenBank/DDBJ whole genome shotgun (WGS) entry which is preliminary data.</text>
</comment>
<keyword evidence="11" id="KW-0418">Kinase</keyword>
<dbReference type="GO" id="GO:0004612">
    <property type="term" value="F:phosphoenolpyruvate carboxykinase (ATP) activity"/>
    <property type="evidence" value="ECO:0007669"/>
    <property type="project" value="UniProtKB-EC"/>
</dbReference>
<proteinExistence type="inferred from homology"/>
<dbReference type="GO" id="GO:0016301">
    <property type="term" value="F:kinase activity"/>
    <property type="evidence" value="ECO:0007669"/>
    <property type="project" value="UniProtKB-KW"/>
</dbReference>
<evidence type="ECO:0000313" key="11">
    <source>
        <dbReference type="EMBL" id="ORY52886.1"/>
    </source>
</evidence>
<dbReference type="EMBL" id="MCGO01000002">
    <property type="protein sequence ID" value="ORY52886.1"/>
    <property type="molecule type" value="Genomic_DNA"/>
</dbReference>
<dbReference type="InterPro" id="IPR008210">
    <property type="entry name" value="PEP_carboxykinase_N"/>
</dbReference>
<dbReference type="SUPFAM" id="SSF53795">
    <property type="entry name" value="PEP carboxykinase-like"/>
    <property type="match status" value="1"/>
</dbReference>
<dbReference type="GO" id="GO:0005829">
    <property type="term" value="C:cytosol"/>
    <property type="evidence" value="ECO:0007669"/>
    <property type="project" value="TreeGrafter"/>
</dbReference>
<evidence type="ECO:0000256" key="1">
    <source>
        <dbReference type="ARBA" id="ARBA00004742"/>
    </source>
</evidence>
<keyword evidence="5" id="KW-0312">Gluconeogenesis</keyword>
<dbReference type="UniPathway" id="UPA00138"/>
<keyword evidence="7" id="KW-0210">Decarboxylase</keyword>
<comment type="pathway">
    <text evidence="1">Carbohydrate biosynthesis; gluconeogenesis.</text>
</comment>
<evidence type="ECO:0000256" key="4">
    <source>
        <dbReference type="ARBA" id="ARBA00021932"/>
    </source>
</evidence>
<keyword evidence="11" id="KW-0670">Pyruvate</keyword>
<keyword evidence="12" id="KW-1185">Reference proteome</keyword>
<name>A0A1Y2D170_9FUNG</name>
<comment type="similarity">
    <text evidence="2">Belongs to the phosphoenolpyruvate carboxykinase (ATP) family.</text>
</comment>
<evidence type="ECO:0000256" key="7">
    <source>
        <dbReference type="ARBA" id="ARBA00022793"/>
    </source>
</evidence>
<gene>
    <name evidence="11" type="ORF">BCR33DRAFT_756897</name>
</gene>
<dbReference type="STRING" id="329046.A0A1Y2D170"/>
<dbReference type="Gene3D" id="3.40.449.10">
    <property type="entry name" value="Phosphoenolpyruvate Carboxykinase, domain 1"/>
    <property type="match status" value="1"/>
</dbReference>
<dbReference type="NCBIfam" id="TIGR00224">
    <property type="entry name" value="pckA"/>
    <property type="match status" value="1"/>
</dbReference>
<dbReference type="NCBIfam" id="NF006820">
    <property type="entry name" value="PRK09344.1-2"/>
    <property type="match status" value="1"/>
</dbReference>
<dbReference type="SUPFAM" id="SSF68923">
    <property type="entry name" value="PEP carboxykinase N-terminal domain"/>
    <property type="match status" value="1"/>
</dbReference>
<organism evidence="11 12">
    <name type="scientific">Rhizoclosmatium globosum</name>
    <dbReference type="NCBI Taxonomy" id="329046"/>
    <lineage>
        <taxon>Eukaryota</taxon>
        <taxon>Fungi</taxon>
        <taxon>Fungi incertae sedis</taxon>
        <taxon>Chytridiomycota</taxon>
        <taxon>Chytridiomycota incertae sedis</taxon>
        <taxon>Chytridiomycetes</taxon>
        <taxon>Chytridiales</taxon>
        <taxon>Chytriomycetaceae</taxon>
        <taxon>Rhizoclosmatium</taxon>
    </lineage>
</organism>
<keyword evidence="6" id="KW-0547">Nucleotide-binding</keyword>